<dbReference type="InterPro" id="IPR043502">
    <property type="entry name" value="DNA/RNA_pol_sf"/>
</dbReference>
<dbReference type="Gene3D" id="3.10.10.10">
    <property type="entry name" value="HIV Type 1 Reverse Transcriptase, subunit A, domain 1"/>
    <property type="match status" value="1"/>
</dbReference>
<dbReference type="PANTHER" id="PTHR33064">
    <property type="entry name" value="POL PROTEIN"/>
    <property type="match status" value="1"/>
</dbReference>
<gene>
    <name evidence="2" type="ORF">FD755_025177</name>
</gene>
<feature type="region of interest" description="Disordered" evidence="1">
    <location>
        <begin position="83"/>
        <end position="110"/>
    </location>
</feature>
<dbReference type="PANTHER" id="PTHR33064:SF29">
    <property type="entry name" value="PEPTIDASE A2 DOMAIN-CONTAINING PROTEIN-RELATED"/>
    <property type="match status" value="1"/>
</dbReference>
<proteinExistence type="predicted"/>
<comment type="caution">
    <text evidence="2">The sequence shown here is derived from an EMBL/GenBank/DDBJ whole genome shotgun (WGS) entry which is preliminary data.</text>
</comment>
<dbReference type="InterPro" id="IPR051320">
    <property type="entry name" value="Viral_Replic_Matur_Polypro"/>
</dbReference>
<feature type="compositionally biased region" description="Basic and acidic residues" evidence="1">
    <location>
        <begin position="99"/>
        <end position="110"/>
    </location>
</feature>
<evidence type="ECO:0000313" key="3">
    <source>
        <dbReference type="Proteomes" id="UP000326062"/>
    </source>
</evidence>
<sequence length="110" mass="12644">MGLAKQRHPVVIELKAEATPVRVKQYPMSQEARRGITPHIRRLMDAGDLKRCQSPWNIPLLPVKKPGSTDYRPVQDLREVNKRETVTRSTRIPPSRRMTKMDGTKIETTT</sequence>
<dbReference type="SUPFAM" id="SSF56672">
    <property type="entry name" value="DNA/RNA polymerases"/>
    <property type="match status" value="1"/>
</dbReference>
<dbReference type="EMBL" id="VCEB01007711">
    <property type="protein sequence ID" value="KAB0338697.1"/>
    <property type="molecule type" value="Genomic_DNA"/>
</dbReference>
<evidence type="ECO:0000256" key="1">
    <source>
        <dbReference type="SAM" id="MobiDB-lite"/>
    </source>
</evidence>
<accession>A0A5N3UPQ8</accession>
<dbReference type="AlphaFoldDB" id="A0A5N3UPQ8"/>
<organism evidence="2 3">
    <name type="scientific">Muntiacus reevesi</name>
    <name type="common">Reeves' muntjac</name>
    <name type="synonym">Cervus reevesi</name>
    <dbReference type="NCBI Taxonomy" id="9886"/>
    <lineage>
        <taxon>Eukaryota</taxon>
        <taxon>Metazoa</taxon>
        <taxon>Chordata</taxon>
        <taxon>Craniata</taxon>
        <taxon>Vertebrata</taxon>
        <taxon>Euteleostomi</taxon>
        <taxon>Mammalia</taxon>
        <taxon>Eutheria</taxon>
        <taxon>Laurasiatheria</taxon>
        <taxon>Artiodactyla</taxon>
        <taxon>Ruminantia</taxon>
        <taxon>Pecora</taxon>
        <taxon>Cervidae</taxon>
        <taxon>Muntiacinae</taxon>
        <taxon>Muntiacus</taxon>
    </lineage>
</organism>
<evidence type="ECO:0008006" key="4">
    <source>
        <dbReference type="Google" id="ProtNLM"/>
    </source>
</evidence>
<evidence type="ECO:0000313" key="2">
    <source>
        <dbReference type="EMBL" id="KAB0338697.1"/>
    </source>
</evidence>
<reference evidence="2 3" key="1">
    <citation type="submission" date="2019-06" db="EMBL/GenBank/DDBJ databases">
        <title>Discovery of a novel chromosome fission-fusion reversal in muntjac.</title>
        <authorList>
            <person name="Mudd A.B."/>
            <person name="Bredeson J.V."/>
            <person name="Baum R."/>
            <person name="Hockemeyer D."/>
            <person name="Rokhsar D.S."/>
        </authorList>
    </citation>
    <scope>NUCLEOTIDE SEQUENCE [LARGE SCALE GENOMIC DNA]</scope>
    <source>
        <strain evidence="2">UCam_UCB_Mr</strain>
        <tissue evidence="2">Fibroblast cell line</tissue>
    </source>
</reference>
<protein>
    <recommendedName>
        <fullName evidence="4">Reverse transcriptase</fullName>
    </recommendedName>
</protein>
<keyword evidence="3" id="KW-1185">Reference proteome</keyword>
<dbReference type="Proteomes" id="UP000326062">
    <property type="component" value="Unassembled WGS sequence"/>
</dbReference>
<name>A0A5N3UPQ8_MUNRE</name>